<dbReference type="SMART" id="SM00418">
    <property type="entry name" value="HTH_ARSR"/>
    <property type="match status" value="1"/>
</dbReference>
<name>A0A7Z0WQV2_9PSEU</name>
<comment type="caution">
    <text evidence="2">The sequence shown here is derived from an EMBL/GenBank/DDBJ whole genome shotgun (WGS) entry which is preliminary data.</text>
</comment>
<dbReference type="Pfam" id="PF12840">
    <property type="entry name" value="HTH_20"/>
    <property type="match status" value="1"/>
</dbReference>
<dbReference type="Gene3D" id="1.10.10.10">
    <property type="entry name" value="Winged helix-like DNA-binding domain superfamily/Winged helix DNA-binding domain"/>
    <property type="match status" value="1"/>
</dbReference>
<dbReference type="OrthoDB" id="3630048at2"/>
<evidence type="ECO:0000313" key="3">
    <source>
        <dbReference type="Proteomes" id="UP000185696"/>
    </source>
</evidence>
<dbReference type="PROSITE" id="PS50987">
    <property type="entry name" value="HTH_ARSR_2"/>
    <property type="match status" value="1"/>
</dbReference>
<evidence type="ECO:0000313" key="2">
    <source>
        <dbReference type="EMBL" id="OLF12642.1"/>
    </source>
</evidence>
<dbReference type="InterPro" id="IPR001845">
    <property type="entry name" value="HTH_ArsR_DNA-bd_dom"/>
</dbReference>
<feature type="domain" description="HTH arsR-type" evidence="1">
    <location>
        <begin position="1"/>
        <end position="93"/>
    </location>
</feature>
<dbReference type="RefSeq" id="WP_075131548.1">
    <property type="nucleotide sequence ID" value="NZ_MSIF01000002.1"/>
</dbReference>
<dbReference type="GO" id="GO:0003700">
    <property type="term" value="F:DNA-binding transcription factor activity"/>
    <property type="evidence" value="ECO:0007669"/>
    <property type="project" value="InterPro"/>
</dbReference>
<dbReference type="InterPro" id="IPR011991">
    <property type="entry name" value="ArsR-like_HTH"/>
</dbReference>
<dbReference type="InterPro" id="IPR036390">
    <property type="entry name" value="WH_DNA-bd_sf"/>
</dbReference>
<dbReference type="InterPro" id="IPR036388">
    <property type="entry name" value="WH-like_DNA-bd_sf"/>
</dbReference>
<accession>A0A7Z0WQV2</accession>
<gene>
    <name evidence="2" type="ORF">BLA60_04915</name>
</gene>
<reference evidence="2 3" key="1">
    <citation type="submission" date="2016-12" db="EMBL/GenBank/DDBJ databases">
        <title>The draft genome sequence of Actinophytocola xinjiangensis.</title>
        <authorList>
            <person name="Wang W."/>
            <person name="Yuan L."/>
        </authorList>
    </citation>
    <scope>NUCLEOTIDE SEQUENCE [LARGE SCALE GENOMIC DNA]</scope>
    <source>
        <strain evidence="2 3">CGMCC 4.4663</strain>
    </source>
</reference>
<dbReference type="NCBIfam" id="NF033788">
    <property type="entry name" value="HTH_metalloreg"/>
    <property type="match status" value="1"/>
</dbReference>
<evidence type="ECO:0000259" key="1">
    <source>
        <dbReference type="PROSITE" id="PS50987"/>
    </source>
</evidence>
<keyword evidence="3" id="KW-1185">Reference proteome</keyword>
<organism evidence="2 3">
    <name type="scientific">Actinophytocola xinjiangensis</name>
    <dbReference type="NCBI Taxonomy" id="485602"/>
    <lineage>
        <taxon>Bacteria</taxon>
        <taxon>Bacillati</taxon>
        <taxon>Actinomycetota</taxon>
        <taxon>Actinomycetes</taxon>
        <taxon>Pseudonocardiales</taxon>
        <taxon>Pseudonocardiaceae</taxon>
    </lineage>
</organism>
<sequence length="109" mass="12080">MSVDVGQVFAALSDPHRRHLLETLGDHPHGATATTLALPLPVSRQAVDRHLRVLERAGLVSSARRGRETLFAVRPEQLTRSAAWLTDLGKRWDRRLERLKNTAESGGTP</sequence>
<dbReference type="PANTHER" id="PTHR38600:SF2">
    <property type="entry name" value="SLL0088 PROTEIN"/>
    <property type="match status" value="1"/>
</dbReference>
<dbReference type="SUPFAM" id="SSF46785">
    <property type="entry name" value="Winged helix' DNA-binding domain"/>
    <property type="match status" value="1"/>
</dbReference>
<dbReference type="EMBL" id="MSIF01000002">
    <property type="protein sequence ID" value="OLF12642.1"/>
    <property type="molecule type" value="Genomic_DNA"/>
</dbReference>
<dbReference type="Proteomes" id="UP000185696">
    <property type="component" value="Unassembled WGS sequence"/>
</dbReference>
<dbReference type="PRINTS" id="PR00778">
    <property type="entry name" value="HTHARSR"/>
</dbReference>
<protein>
    <submittedName>
        <fullName evidence="2">Transcriptional regulator</fullName>
    </submittedName>
</protein>
<dbReference type="AlphaFoldDB" id="A0A7Z0WQV2"/>
<dbReference type="CDD" id="cd00090">
    <property type="entry name" value="HTH_ARSR"/>
    <property type="match status" value="1"/>
</dbReference>
<proteinExistence type="predicted"/>
<dbReference type="PANTHER" id="PTHR38600">
    <property type="entry name" value="TRANSCRIPTIONAL REGULATORY PROTEIN"/>
    <property type="match status" value="1"/>
</dbReference>